<keyword evidence="4" id="KW-0808">Transferase</keyword>
<evidence type="ECO:0000256" key="1">
    <source>
        <dbReference type="ARBA" id="ARBA00012513"/>
    </source>
</evidence>
<keyword evidence="5" id="KW-0677">Repeat</keyword>
<evidence type="ECO:0000256" key="11">
    <source>
        <dbReference type="ARBA" id="ARBA00048679"/>
    </source>
</evidence>
<dbReference type="Pfam" id="PF16095">
    <property type="entry name" value="COR-A"/>
    <property type="match status" value="1"/>
</dbReference>
<protein>
    <recommendedName>
        <fullName evidence="1">non-specific serine/threonine protein kinase</fullName>
        <ecNumber evidence="1">2.7.11.1</ecNumber>
    </recommendedName>
</protein>
<sequence length="1448" mass="166842">MPSTNTQALALIQQCQDEQSDFLDLGNLGLTEIPEEVYGLKHLKCLNLGTHYYVEGEWEKSKNKGNANYISHLDTRLAELENLEALTLAENPITACQLASILPNLKVLDLSYAQIKNHHSIFDLKHLQVLRLSGNRLNDLSFLPDEPYLSLQHLDISHNNLRALASLEIFSNLQILNASINFLQHTQDFPLLKKLKELYLGGNFLEEVDGLNELIALEKISLGFLGLEIKVFDENRTRSNSNFLFNWPNWNNLIKLKTIDLQGNFILEIPSLEHYVALEVLFLGQNKLKHLGGVTHVKSLKILTLGNLKHLSDYIFQRSFGFNYKHPQNVFSDLDGLDNLKNLKRLYLDCLDLKEIPSLVTFKQLAHLDLSNNQISEIKNLDKLTQLQSLDLGNNQISEIKNFDKLTQLQSLDLGINQISEIKNLDKLTQLQSLDLGSNQISEIKNLDKLTQLQSLDLGINQISEIKNLNKLTQLQSLDLRNNQISEINNLITLIQLRSLSLWGNQISEIKNLDKLAQLQSLDFDSNQIREISNLDKLTQLQSLDIRRNQISEIKNLDKLTQLQSLFIMDNQISEIKNLDKLTQLQSLSLDSNQINKINNLDKLTQLRLLYLGNNQISEINNLDKLTQLQSLYIENNQISEINNLDKLTQLQSLYLGNNQISEINNLDKLTQLQSLYLGNNQISEINNLDKLTQLQSLYLGNNQISEINNLDKLTQLQSLDFDSNQISEINNLENFTQLQFLSLGDNQISEIKKIAANSFLQHIDLSRNQIKDLITFSLSTYLLSLDIGENQLDYLDEHLLDHKYLLGLRFANNPVVNIASEIINQENCLEDARNWFSDLNREHELSHEAKLILIGNGRVGKTCVLKRLFYNTYQAGEGSTHGIALYSQEFDWVDEPYKVKLNSWDFGGQELYHATHRLFMQSRAVYLAVWDYKAEYEEPEKFDEDSGFTFRNHPIHYWLENARSLSPHAPILLVQNKVDRDEVKVLSNNPALQERFKTKENYHVSAEKGTRIGVLKEAIREIVVEMPEIGMKVPAQWMRVKAKLLEQKAQKTISQEAYAELCTAEGLSEGSANTLLRFLHNTGNLFYHPDLHNEVIILDQEWVLEGIYAIFKRKSPFLSQLYNARGLTDLLALEAPWEQFSKEIRQLFLSMMESCEICFQISEDKQNPKYLIPECLQAEEPEIIDYVWSKTEANEYRMLYQHDFFHHAFMIRFICRAGRMAKSLDRIWRNGIWITYQKQSHALIRAIPQEHQLEVRVRGQHAALLLFLIHKEFKEIFYDPKAVGIFISVGEEAPEAYYHPEAKLQQIKAMRQDYFKEILNPESEELAKKTLKDIVPPPLKTEKKVEVLLHEDSLEQLKTKLIKNLVKDFGDGVTAFKAVVADQVLKNDILLQEMRYNTVEGDRLKGTLSYDEFLLNQQKIAEALISMIHKISVEELDVDKVKALLNL</sequence>
<dbReference type="InterPro" id="IPR050836">
    <property type="entry name" value="SDS22/Internalin_LRR"/>
</dbReference>
<dbReference type="STRING" id="760192.Halhy_4373"/>
<dbReference type="Gene3D" id="1.10.10.10">
    <property type="entry name" value="Winged helix-like DNA-binding domain superfamily/Winged helix DNA-binding domain"/>
    <property type="match status" value="1"/>
</dbReference>
<dbReference type="SUPFAM" id="SSF52058">
    <property type="entry name" value="L domain-like"/>
    <property type="match status" value="3"/>
</dbReference>
<feature type="domain" description="Roc" evidence="12">
    <location>
        <begin position="843"/>
        <end position="1027"/>
    </location>
</feature>
<dbReference type="SMART" id="SM00364">
    <property type="entry name" value="LRR_BAC"/>
    <property type="match status" value="10"/>
</dbReference>
<keyword evidence="2" id="KW-0723">Serine/threonine-protein kinase</keyword>
<dbReference type="Pfam" id="PF25497">
    <property type="entry name" value="COR-B"/>
    <property type="match status" value="1"/>
</dbReference>
<dbReference type="InterPro" id="IPR036388">
    <property type="entry name" value="WH-like_DNA-bd_sf"/>
</dbReference>
<keyword evidence="9" id="KW-0342">GTP-binding</keyword>
<dbReference type="PROSITE" id="PS51419">
    <property type="entry name" value="RAB"/>
    <property type="match status" value="1"/>
</dbReference>
<comment type="catalytic activity">
    <reaction evidence="10">
        <text>L-threonyl-[protein] + ATP = O-phospho-L-threonyl-[protein] + ADP + H(+)</text>
        <dbReference type="Rhea" id="RHEA:46608"/>
        <dbReference type="Rhea" id="RHEA-COMP:11060"/>
        <dbReference type="Rhea" id="RHEA-COMP:11605"/>
        <dbReference type="ChEBI" id="CHEBI:15378"/>
        <dbReference type="ChEBI" id="CHEBI:30013"/>
        <dbReference type="ChEBI" id="CHEBI:30616"/>
        <dbReference type="ChEBI" id="CHEBI:61977"/>
        <dbReference type="ChEBI" id="CHEBI:456216"/>
        <dbReference type="EC" id="2.7.11.1"/>
    </reaction>
</comment>
<dbReference type="SMART" id="SM00175">
    <property type="entry name" value="RAB"/>
    <property type="match status" value="1"/>
</dbReference>
<gene>
    <name evidence="13" type="ordered locus">Halhy_4373</name>
</gene>
<dbReference type="eggNOG" id="COG4886">
    <property type="taxonomic scope" value="Bacteria"/>
</dbReference>
<dbReference type="InterPro" id="IPR057263">
    <property type="entry name" value="COR-B"/>
</dbReference>
<evidence type="ECO:0000256" key="5">
    <source>
        <dbReference type="ARBA" id="ARBA00022737"/>
    </source>
</evidence>
<evidence type="ECO:0000256" key="4">
    <source>
        <dbReference type="ARBA" id="ARBA00022679"/>
    </source>
</evidence>
<dbReference type="RefSeq" id="WP_013766755.1">
    <property type="nucleotide sequence ID" value="NC_015510.1"/>
</dbReference>
<keyword evidence="13" id="KW-0456">Lyase</keyword>
<dbReference type="GO" id="GO:0004674">
    <property type="term" value="F:protein serine/threonine kinase activity"/>
    <property type="evidence" value="ECO:0007669"/>
    <property type="project" value="UniProtKB-KW"/>
</dbReference>
<dbReference type="GO" id="GO:0016829">
    <property type="term" value="F:lyase activity"/>
    <property type="evidence" value="ECO:0007669"/>
    <property type="project" value="UniProtKB-KW"/>
</dbReference>
<dbReference type="PROSITE" id="PS51450">
    <property type="entry name" value="LRR"/>
    <property type="match status" value="23"/>
</dbReference>
<evidence type="ECO:0000259" key="12">
    <source>
        <dbReference type="PROSITE" id="PS51424"/>
    </source>
</evidence>
<evidence type="ECO:0000256" key="3">
    <source>
        <dbReference type="ARBA" id="ARBA00022614"/>
    </source>
</evidence>
<dbReference type="PROSITE" id="PS51424">
    <property type="entry name" value="ROC"/>
    <property type="match status" value="1"/>
</dbReference>
<reference evidence="13 14" key="1">
    <citation type="journal article" date="2011" name="Stand. Genomic Sci.">
        <title>Complete genome sequence of Haliscomenobacter hydrossis type strain (O).</title>
        <authorList>
            <consortium name="US DOE Joint Genome Institute (JGI-PGF)"/>
            <person name="Daligault H."/>
            <person name="Lapidus A."/>
            <person name="Zeytun A."/>
            <person name="Nolan M."/>
            <person name="Lucas S."/>
            <person name="Del Rio T.G."/>
            <person name="Tice H."/>
            <person name="Cheng J.F."/>
            <person name="Tapia R."/>
            <person name="Han C."/>
            <person name="Goodwin L."/>
            <person name="Pitluck S."/>
            <person name="Liolios K."/>
            <person name="Pagani I."/>
            <person name="Ivanova N."/>
            <person name="Huntemann M."/>
            <person name="Mavromatis K."/>
            <person name="Mikhailova N."/>
            <person name="Pati A."/>
            <person name="Chen A."/>
            <person name="Palaniappan K."/>
            <person name="Land M."/>
            <person name="Hauser L."/>
            <person name="Brambilla E.M."/>
            <person name="Rohde M."/>
            <person name="Verbarg S."/>
            <person name="Goker M."/>
            <person name="Bristow J."/>
            <person name="Eisen J.A."/>
            <person name="Markowitz V."/>
            <person name="Hugenholtz P."/>
            <person name="Kyrpides N.C."/>
            <person name="Klenk H.P."/>
            <person name="Woyke T."/>
        </authorList>
    </citation>
    <scope>NUCLEOTIDE SEQUENCE [LARGE SCALE GENOMIC DNA]</scope>
    <source>
        <strain evidence="14">ATCC 27775 / DSM 1100 / LMG 10767 / O</strain>
    </source>
</reference>
<dbReference type="PANTHER" id="PTHR46652">
    <property type="entry name" value="LEUCINE-RICH REPEAT AND IQ DOMAIN-CONTAINING PROTEIN 1-RELATED"/>
    <property type="match status" value="1"/>
</dbReference>
<evidence type="ECO:0000256" key="6">
    <source>
        <dbReference type="ARBA" id="ARBA00022741"/>
    </source>
</evidence>
<dbReference type="InterPro" id="IPR001611">
    <property type="entry name" value="Leu-rich_rpt"/>
</dbReference>
<evidence type="ECO:0000256" key="9">
    <source>
        <dbReference type="ARBA" id="ARBA00023134"/>
    </source>
</evidence>
<evidence type="ECO:0000313" key="14">
    <source>
        <dbReference type="Proteomes" id="UP000008461"/>
    </source>
</evidence>
<evidence type="ECO:0000256" key="7">
    <source>
        <dbReference type="ARBA" id="ARBA00022777"/>
    </source>
</evidence>
<dbReference type="Pfam" id="PF12799">
    <property type="entry name" value="LRR_4"/>
    <property type="match status" value="6"/>
</dbReference>
<evidence type="ECO:0000256" key="8">
    <source>
        <dbReference type="ARBA" id="ARBA00022840"/>
    </source>
</evidence>
<comment type="catalytic activity">
    <reaction evidence="11">
        <text>L-seryl-[protein] + ATP = O-phospho-L-seryl-[protein] + ADP + H(+)</text>
        <dbReference type="Rhea" id="RHEA:17989"/>
        <dbReference type="Rhea" id="RHEA-COMP:9863"/>
        <dbReference type="Rhea" id="RHEA-COMP:11604"/>
        <dbReference type="ChEBI" id="CHEBI:15378"/>
        <dbReference type="ChEBI" id="CHEBI:29999"/>
        <dbReference type="ChEBI" id="CHEBI:30616"/>
        <dbReference type="ChEBI" id="CHEBI:83421"/>
        <dbReference type="ChEBI" id="CHEBI:456216"/>
        <dbReference type="EC" id="2.7.11.1"/>
    </reaction>
</comment>
<accession>F4KQT2</accession>
<dbReference type="EC" id="2.7.11.1" evidence="1"/>
<dbReference type="SMART" id="SM00369">
    <property type="entry name" value="LRR_TYP"/>
    <property type="match status" value="21"/>
</dbReference>
<dbReference type="InterPro" id="IPR032675">
    <property type="entry name" value="LRR_dom_sf"/>
</dbReference>
<dbReference type="eggNOG" id="COG1100">
    <property type="taxonomic scope" value="Bacteria"/>
</dbReference>
<dbReference type="Gene3D" id="3.40.50.300">
    <property type="entry name" value="P-loop containing nucleotide triphosphate hydrolases"/>
    <property type="match status" value="1"/>
</dbReference>
<dbReference type="PRINTS" id="PR00449">
    <property type="entry name" value="RASTRNSFRMNG"/>
</dbReference>
<evidence type="ECO:0000313" key="13">
    <source>
        <dbReference type="EMBL" id="AEE52217.1"/>
    </source>
</evidence>
<dbReference type="SUPFAM" id="SSF52540">
    <property type="entry name" value="P-loop containing nucleoside triphosphate hydrolases"/>
    <property type="match status" value="1"/>
</dbReference>
<proteinExistence type="predicted"/>
<evidence type="ECO:0000256" key="2">
    <source>
        <dbReference type="ARBA" id="ARBA00022527"/>
    </source>
</evidence>
<keyword evidence="8" id="KW-0067">ATP-binding</keyword>
<dbReference type="HOGENOM" id="CLU_251463_0_0_10"/>
<dbReference type="InterPro" id="IPR032171">
    <property type="entry name" value="COR-A"/>
</dbReference>
<evidence type="ECO:0000256" key="10">
    <source>
        <dbReference type="ARBA" id="ARBA00047899"/>
    </source>
</evidence>
<dbReference type="Gene3D" id="3.80.10.10">
    <property type="entry name" value="Ribonuclease Inhibitor"/>
    <property type="match status" value="6"/>
</dbReference>
<organism evidence="13 14">
    <name type="scientific">Haliscomenobacter hydrossis (strain ATCC 27775 / DSM 1100 / LMG 10767 / O)</name>
    <dbReference type="NCBI Taxonomy" id="760192"/>
    <lineage>
        <taxon>Bacteria</taxon>
        <taxon>Pseudomonadati</taxon>
        <taxon>Bacteroidota</taxon>
        <taxon>Saprospiria</taxon>
        <taxon>Saprospirales</taxon>
        <taxon>Haliscomenobacteraceae</taxon>
        <taxon>Haliscomenobacter</taxon>
    </lineage>
</organism>
<dbReference type="GO" id="GO:0106310">
    <property type="term" value="F:protein serine kinase activity"/>
    <property type="evidence" value="ECO:0007669"/>
    <property type="project" value="RHEA"/>
</dbReference>
<dbReference type="EMBL" id="CP002691">
    <property type="protein sequence ID" value="AEE52217.1"/>
    <property type="molecule type" value="Genomic_DNA"/>
</dbReference>
<dbReference type="Pfam" id="PF14580">
    <property type="entry name" value="LRR_9"/>
    <property type="match status" value="1"/>
</dbReference>
<name>F4KQT2_HALH1</name>
<keyword evidence="3" id="KW-0433">Leucine-rich repeat</keyword>
<dbReference type="OrthoDB" id="1148122at2"/>
<dbReference type="InterPro" id="IPR025875">
    <property type="entry name" value="Leu-rich_rpt_4"/>
</dbReference>
<dbReference type="Proteomes" id="UP000008461">
    <property type="component" value="Chromosome"/>
</dbReference>
<dbReference type="KEGG" id="hhy:Halhy_4373"/>
<dbReference type="InterPro" id="IPR020859">
    <property type="entry name" value="ROC"/>
</dbReference>
<reference key="2">
    <citation type="submission" date="2011-04" db="EMBL/GenBank/DDBJ databases">
        <title>Complete sequence of chromosome of Haliscomenobacter hydrossis DSM 1100.</title>
        <authorList>
            <consortium name="US DOE Joint Genome Institute (JGI-PGF)"/>
            <person name="Lucas S."/>
            <person name="Han J."/>
            <person name="Lapidus A."/>
            <person name="Bruce D."/>
            <person name="Goodwin L."/>
            <person name="Pitluck S."/>
            <person name="Peters L."/>
            <person name="Kyrpides N."/>
            <person name="Mavromatis K."/>
            <person name="Ivanova N."/>
            <person name="Ovchinnikova G."/>
            <person name="Pagani I."/>
            <person name="Daligault H."/>
            <person name="Detter J.C."/>
            <person name="Han C."/>
            <person name="Land M."/>
            <person name="Hauser L."/>
            <person name="Markowitz V."/>
            <person name="Cheng J.-F."/>
            <person name="Hugenholtz P."/>
            <person name="Woyke T."/>
            <person name="Wu D."/>
            <person name="Verbarg S."/>
            <person name="Frueling A."/>
            <person name="Brambilla E."/>
            <person name="Klenk H.-P."/>
            <person name="Eisen J.A."/>
        </authorList>
    </citation>
    <scope>NUCLEOTIDE SEQUENCE</scope>
    <source>
        <strain>DSM 1100</strain>
    </source>
</reference>
<dbReference type="GO" id="GO:0005524">
    <property type="term" value="F:ATP binding"/>
    <property type="evidence" value="ECO:0007669"/>
    <property type="project" value="UniProtKB-KW"/>
</dbReference>
<dbReference type="InterPro" id="IPR027417">
    <property type="entry name" value="P-loop_NTPase"/>
</dbReference>
<keyword evidence="14" id="KW-1185">Reference proteome</keyword>
<dbReference type="PANTHER" id="PTHR46652:SF3">
    <property type="entry name" value="LEUCINE-RICH REPEAT-CONTAINING PROTEIN 9"/>
    <property type="match status" value="1"/>
</dbReference>
<dbReference type="Pfam" id="PF08477">
    <property type="entry name" value="Roc"/>
    <property type="match status" value="1"/>
</dbReference>
<dbReference type="SMART" id="SM00365">
    <property type="entry name" value="LRR_SD22"/>
    <property type="match status" value="23"/>
</dbReference>
<dbReference type="InterPro" id="IPR003591">
    <property type="entry name" value="Leu-rich_rpt_typical-subtyp"/>
</dbReference>
<keyword evidence="7" id="KW-0418">Kinase</keyword>
<keyword evidence="6" id="KW-0547">Nucleotide-binding</keyword>
<dbReference type="Gene3D" id="3.30.310.200">
    <property type="match status" value="1"/>
</dbReference>